<evidence type="ECO:0000313" key="2">
    <source>
        <dbReference type="Proteomes" id="UP000078354"/>
    </source>
</evidence>
<proteinExistence type="predicted"/>
<accession>A0A191YWU2</accession>
<dbReference type="RefSeq" id="WP_064678844.1">
    <property type="nucleotide sequence ID" value="NZ_CP014870.1"/>
</dbReference>
<dbReference type="OrthoDB" id="8857594at2"/>
<dbReference type="Proteomes" id="UP000078354">
    <property type="component" value="Chromosome"/>
</dbReference>
<sequence length="129" mass="14784">MTQRIHRSIDTPLRSGLNRDELWEAADKGLIKCWEIGRQRAARFPDLAQRCLADELPVLGWKGGVSRSLKKLEKYGSLKYLAQWQGLRGEDLDIDLSEERALTCSRTNMVVTFTPDRSKYFNQVAEAEV</sequence>
<dbReference type="EMBL" id="CP014870">
    <property type="protein sequence ID" value="ANJ57350.1"/>
    <property type="molecule type" value="Genomic_DNA"/>
</dbReference>
<keyword evidence="2" id="KW-1185">Reference proteome</keyword>
<dbReference type="KEGG" id="psil:PMA3_20205"/>
<evidence type="ECO:0000313" key="1">
    <source>
        <dbReference type="EMBL" id="ANJ57350.1"/>
    </source>
</evidence>
<name>A0A191YWU2_9PSED</name>
<dbReference type="AlphaFoldDB" id="A0A191YWU2"/>
<reference evidence="1 2" key="1">
    <citation type="journal article" date="2018" name="Syst. Appl. Microbiol.">
        <title>Pseudomonas silesiensis sp. nov. strain A3T isolated from a biological pesticide sewage treatment plant and analysis of the complete genome sequence.</title>
        <authorList>
            <person name="Kaminski M.A."/>
            <person name="Furmanczyk E.M."/>
            <person name="Sobczak A."/>
            <person name="Dziembowski A."/>
            <person name="Lipinski L."/>
        </authorList>
    </citation>
    <scope>NUCLEOTIDE SEQUENCE [LARGE SCALE GENOMIC DNA]</scope>
    <source>
        <strain evidence="1 2">A3</strain>
    </source>
</reference>
<protein>
    <submittedName>
        <fullName evidence="1">Uncharacterized protein</fullName>
    </submittedName>
</protein>
<gene>
    <name evidence="1" type="ORF">PMA3_20205</name>
</gene>
<organism evidence="1 2">
    <name type="scientific">Pseudomonas silesiensis</name>
    <dbReference type="NCBI Taxonomy" id="1853130"/>
    <lineage>
        <taxon>Bacteria</taxon>
        <taxon>Pseudomonadati</taxon>
        <taxon>Pseudomonadota</taxon>
        <taxon>Gammaproteobacteria</taxon>
        <taxon>Pseudomonadales</taxon>
        <taxon>Pseudomonadaceae</taxon>
        <taxon>Pseudomonas</taxon>
    </lineage>
</organism>